<reference evidence="6" key="1">
    <citation type="submission" date="2021-02" db="EMBL/GenBank/DDBJ databases">
        <authorList>
            <person name="Palmer J.M."/>
        </authorList>
    </citation>
    <scope>NUCLEOTIDE SEQUENCE</scope>
    <source>
        <strain evidence="6">SCRP734</strain>
    </source>
</reference>
<sequence>MEMASRPDGLHFNQFANDSATRSRAKVCKWRSYSDDRNTATDMSPSNDSVSAAFTPVVDRIAPMPAMMASHYRRDLEDLLWARTEAVAAPDIDFSSFSTLWLDQWEAHSHSRCNREGFHTYSRRLTPPNTPAATEVLVTGELACSLAEAAALLRCPGQVEFNYAMSSMHERSFQRGSVVHSFTSTKCGASDAFPGCEFLTRYRCVKTACFARPRLALFDGNERWCFLEEFAPFSRGSASSPTGFTLSQRSLQPGTLPRAVRPPIELVRRGRSLGFKRSNKRARQLVGLSLGCWVEPIAGSYPAAVRLVFYGCCSDEERGDFTIAQRRMRRLARGVLNLPAIVRRRRMSAQVPADVWSITRLASKRPSEPSSSRCVSCSQALHLLLLAKRTRCYLCAHFVCSRCWVRQPLEAANGRSISVIICSNCMHSVQSCNYAHLAASSLSGRGSGSSASTSSRLSMVVGGLGGEVSFHTTEVLPDSDDAPEPGHAVIAYLENIFSGHAEEDASGPTESRSSADNGSMTQTAVNVLQQLVLALDEGVNRVLAHCPLKAENPEDPEFDVTLTLQRLRTQFEREVLPLEACVLSNAVTRTYPIDTSGGSARVAAVPVGPIPPNEANRIEAIVQEQLLFSRGSEDLVLVCELATRELNCMASLVSVVGSTIQYVLASNSPLFQNAELPREHTLCQHLLMGDRPMFVQYPEADVRFCSLNLVVDFGIQFYAGFPIFSRDGLSVVGSLCCLDVRSREMTQSQYSTLLHLTSTASNIIAEKCRQPRMLQPLQKRRYV</sequence>
<evidence type="ECO:0000256" key="2">
    <source>
        <dbReference type="ARBA" id="ARBA00022771"/>
    </source>
</evidence>
<evidence type="ECO:0000313" key="7">
    <source>
        <dbReference type="Proteomes" id="UP000694044"/>
    </source>
</evidence>
<dbReference type="PANTHER" id="PTHR43102">
    <property type="entry name" value="SLR1143 PROTEIN"/>
    <property type="match status" value="1"/>
</dbReference>
<organism evidence="6 7">
    <name type="scientific">Phytophthora pseudosyringae</name>
    <dbReference type="NCBI Taxonomy" id="221518"/>
    <lineage>
        <taxon>Eukaryota</taxon>
        <taxon>Sar</taxon>
        <taxon>Stramenopiles</taxon>
        <taxon>Oomycota</taxon>
        <taxon>Peronosporomycetes</taxon>
        <taxon>Peronosporales</taxon>
        <taxon>Peronosporaceae</taxon>
        <taxon>Phytophthora</taxon>
    </lineage>
</organism>
<dbReference type="InterPro" id="IPR003018">
    <property type="entry name" value="GAF"/>
</dbReference>
<feature type="domain" description="FYVE-type" evidence="5">
    <location>
        <begin position="368"/>
        <end position="430"/>
    </location>
</feature>
<evidence type="ECO:0000256" key="1">
    <source>
        <dbReference type="ARBA" id="ARBA00022723"/>
    </source>
</evidence>
<dbReference type="Pfam" id="PF01590">
    <property type="entry name" value="GAF"/>
    <property type="match status" value="1"/>
</dbReference>
<evidence type="ECO:0000313" key="6">
    <source>
        <dbReference type="EMBL" id="KAG7387938.1"/>
    </source>
</evidence>
<accession>A0A8T1W5K4</accession>
<evidence type="ECO:0000256" key="4">
    <source>
        <dbReference type="PROSITE-ProRule" id="PRU00091"/>
    </source>
</evidence>
<keyword evidence="1" id="KW-0479">Metal-binding</keyword>
<evidence type="ECO:0000256" key="3">
    <source>
        <dbReference type="ARBA" id="ARBA00022833"/>
    </source>
</evidence>
<dbReference type="PANTHER" id="PTHR43102:SF2">
    <property type="entry name" value="GAF DOMAIN-CONTAINING PROTEIN"/>
    <property type="match status" value="1"/>
</dbReference>
<protein>
    <recommendedName>
        <fullName evidence="5">FYVE-type domain-containing protein</fullName>
    </recommendedName>
</protein>
<keyword evidence="7" id="KW-1185">Reference proteome</keyword>
<name>A0A8T1W5K4_9STRA</name>
<dbReference type="GO" id="GO:0008270">
    <property type="term" value="F:zinc ion binding"/>
    <property type="evidence" value="ECO:0007669"/>
    <property type="project" value="UniProtKB-KW"/>
</dbReference>
<dbReference type="EMBL" id="JAGDFM010000069">
    <property type="protein sequence ID" value="KAG7387938.1"/>
    <property type="molecule type" value="Genomic_DNA"/>
</dbReference>
<dbReference type="Proteomes" id="UP000694044">
    <property type="component" value="Unassembled WGS sequence"/>
</dbReference>
<proteinExistence type="predicted"/>
<keyword evidence="2 4" id="KW-0863">Zinc-finger</keyword>
<comment type="caution">
    <text evidence="6">The sequence shown here is derived from an EMBL/GenBank/DDBJ whole genome shotgun (WGS) entry which is preliminary data.</text>
</comment>
<dbReference type="InterPro" id="IPR017455">
    <property type="entry name" value="Znf_FYVE-rel"/>
</dbReference>
<keyword evidence="3" id="KW-0862">Zinc</keyword>
<gene>
    <name evidence="6" type="ORF">PHYPSEUDO_013336</name>
</gene>
<dbReference type="OrthoDB" id="21225at2759"/>
<dbReference type="AlphaFoldDB" id="A0A8T1W5K4"/>
<evidence type="ECO:0000259" key="5">
    <source>
        <dbReference type="PROSITE" id="PS50178"/>
    </source>
</evidence>
<dbReference type="PROSITE" id="PS50178">
    <property type="entry name" value="ZF_FYVE"/>
    <property type="match status" value="1"/>
</dbReference>